<evidence type="ECO:0000313" key="2">
    <source>
        <dbReference type="Proteomes" id="UP000198896"/>
    </source>
</evidence>
<dbReference type="AlphaFoldDB" id="A0A1I1YWB9"/>
<dbReference type="STRING" id="1123323.SAMN05216245_10343"/>
<dbReference type="Proteomes" id="UP000198896">
    <property type="component" value="Unassembled WGS sequence"/>
</dbReference>
<gene>
    <name evidence="1" type="ORF">SAMN05216245_10343</name>
</gene>
<accession>A0A1I1YWB9</accession>
<sequence length="308" mass="34839">MKKKTDVKKYSGTFNKILPFLFVCYAFLLTLTCVSGFAANPSSEKAIGPEDIPEGVYRRFSPREEVTYLVVMHKKGTLAGDPFKRTYIGIESVRRSHPSHPDGSVFMAARLRSSKEFKLNPAKEAGPVPTDDMVAFMLDYAETVNADGTKGLKKNQSQAYVMQPAFDGRINIIGSETLSAPLCGHYIPVTDRPAPLVLQQAMIKYMLEDFIPAATNMDNRSQFYDYKMEFLTGDNPPVDCWAGWYLVQVWEDRNMDKYDSRYQMNFIVGDTGNEIKLLTLYDGKMWPVYEDDRLKGKTNRGPQVVPKG</sequence>
<reference evidence="1 2" key="1">
    <citation type="submission" date="2016-10" db="EMBL/GenBank/DDBJ databases">
        <authorList>
            <person name="de Groot N.N."/>
        </authorList>
    </citation>
    <scope>NUCLEOTIDE SEQUENCE [LARGE SCALE GENOMIC DNA]</scope>
    <source>
        <strain evidence="1 2">DSM 9236</strain>
    </source>
</reference>
<name>A0A1I1YWB9_9FIRM</name>
<organism evidence="1 2">
    <name type="scientific">Succiniclasticum ruminis DSM 9236</name>
    <dbReference type="NCBI Taxonomy" id="1123323"/>
    <lineage>
        <taxon>Bacteria</taxon>
        <taxon>Bacillati</taxon>
        <taxon>Bacillota</taxon>
        <taxon>Negativicutes</taxon>
        <taxon>Acidaminococcales</taxon>
        <taxon>Acidaminococcaceae</taxon>
        <taxon>Succiniclasticum</taxon>
    </lineage>
</organism>
<protein>
    <submittedName>
        <fullName evidence="1">Uncharacterized protein</fullName>
    </submittedName>
</protein>
<dbReference type="EMBL" id="FONL01000003">
    <property type="protein sequence ID" value="SFE23894.1"/>
    <property type="molecule type" value="Genomic_DNA"/>
</dbReference>
<dbReference type="OrthoDB" id="2971614at2"/>
<dbReference type="RefSeq" id="WP_093912888.1">
    <property type="nucleotide sequence ID" value="NZ_FONL01000003.1"/>
</dbReference>
<keyword evidence="2" id="KW-1185">Reference proteome</keyword>
<evidence type="ECO:0000313" key="1">
    <source>
        <dbReference type="EMBL" id="SFE23894.1"/>
    </source>
</evidence>
<proteinExistence type="predicted"/>